<keyword evidence="5" id="KW-1185">Reference proteome</keyword>
<feature type="domain" description="AsmA" evidence="3">
    <location>
        <begin position="339"/>
        <end position="554"/>
    </location>
</feature>
<protein>
    <submittedName>
        <fullName evidence="4">AsmA protein</fullName>
    </submittedName>
</protein>
<feature type="region of interest" description="Disordered" evidence="1">
    <location>
        <begin position="128"/>
        <end position="151"/>
    </location>
</feature>
<dbReference type="GO" id="GO:0090313">
    <property type="term" value="P:regulation of protein targeting to membrane"/>
    <property type="evidence" value="ECO:0007669"/>
    <property type="project" value="TreeGrafter"/>
</dbReference>
<dbReference type="Proteomes" id="UP000184603">
    <property type="component" value="Unassembled WGS sequence"/>
</dbReference>
<evidence type="ECO:0000313" key="5">
    <source>
        <dbReference type="Proteomes" id="UP000184603"/>
    </source>
</evidence>
<keyword evidence="2" id="KW-0472">Membrane</keyword>
<dbReference type="RefSeq" id="WP_073613764.1">
    <property type="nucleotide sequence ID" value="NZ_FRFE01000011.1"/>
</dbReference>
<dbReference type="EMBL" id="FRFE01000011">
    <property type="protein sequence ID" value="SHO48793.1"/>
    <property type="molecule type" value="Genomic_DNA"/>
</dbReference>
<feature type="compositionally biased region" description="Polar residues" evidence="1">
    <location>
        <begin position="128"/>
        <end position="148"/>
    </location>
</feature>
<dbReference type="STRING" id="1121416.SAMN02745220_02469"/>
<dbReference type="OrthoDB" id="9766390at2"/>
<dbReference type="InterPro" id="IPR052894">
    <property type="entry name" value="AsmA-related"/>
</dbReference>
<feature type="domain" description="AsmA" evidence="3">
    <location>
        <begin position="1"/>
        <end position="262"/>
    </location>
</feature>
<name>A0A1M7Y834_9BACT</name>
<keyword evidence="2" id="KW-0812">Transmembrane</keyword>
<dbReference type="InterPro" id="IPR007844">
    <property type="entry name" value="AsmA"/>
</dbReference>
<sequence>MGKLIKFFFVTIGGLAIIVLAAVLVVPKIVDVQKYKPLLMEKVSEATGRKVSLDGDLNLSIFPWVGVSFSDFRLGNPEGYGEKDLVIVKSFEAHVKLMPLLSREVQVDSFILDGPEIYLEKRKDGRTNWDNLGSSSAPKENNTDQTTKAEPAGLGLKSIEVANFTIRDARLKYVDQQQGVTKEVTGLTLQLTDVNLERPISLIFNAVVDGKAVGLKGSIGPLGPKPGEGSLPLDLTISALDQLNAKVKGQLENPTGNLAYKLAIDVANFSPRKLLSALQMEFPVVTSDPAALDALAISMNMAGTAKNVAISDGKMSLDGSTLDFTTNIKNISPLNLFFDGKLNTIDLDRYLPPKAASQAGQGAAAGSSGSGKTAKTDYEPLRKITLDTKMSIGEIKVQGGKLQNIQIHLVANKGVLKFNPVAMELYGGNVASTATVNVQGKSPSTSLEARTTNVQVGPLLKDFAKKDVLEGTLVSNLALSMVGDSPEAIKKSLNGKGELLFTDGAIVGIDLAGMVRNVQASFGLAEKPTEKPRTDFAELRAPFTVKNGLVNTPETALQSPLMRITVKGDANLVTEALDMRVEPKFVATLKGQGDTTERKGLMVPVLVRGTFSKPQFSPDLTAILQGQLPDAESVKKTLEEGLSPDKVLPKDQGKTLEQGIKGLIPQLKIK</sequence>
<dbReference type="GO" id="GO:0005886">
    <property type="term" value="C:plasma membrane"/>
    <property type="evidence" value="ECO:0007669"/>
    <property type="project" value="TreeGrafter"/>
</dbReference>
<dbReference type="PANTHER" id="PTHR30441:SF4">
    <property type="entry name" value="PROTEIN ASMA"/>
    <property type="match status" value="1"/>
</dbReference>
<gene>
    <name evidence="4" type="ORF">SAMN02745220_02469</name>
</gene>
<evidence type="ECO:0000313" key="4">
    <source>
        <dbReference type="EMBL" id="SHO48793.1"/>
    </source>
</evidence>
<keyword evidence="2" id="KW-1133">Transmembrane helix</keyword>
<organism evidence="4 5">
    <name type="scientific">Desulfopila aestuarii DSM 18488</name>
    <dbReference type="NCBI Taxonomy" id="1121416"/>
    <lineage>
        <taxon>Bacteria</taxon>
        <taxon>Pseudomonadati</taxon>
        <taxon>Thermodesulfobacteriota</taxon>
        <taxon>Desulfobulbia</taxon>
        <taxon>Desulfobulbales</taxon>
        <taxon>Desulfocapsaceae</taxon>
        <taxon>Desulfopila</taxon>
    </lineage>
</organism>
<proteinExistence type="predicted"/>
<dbReference type="PANTHER" id="PTHR30441">
    <property type="entry name" value="DUF748 DOMAIN-CONTAINING PROTEIN"/>
    <property type="match status" value="1"/>
</dbReference>
<evidence type="ECO:0000256" key="1">
    <source>
        <dbReference type="SAM" id="MobiDB-lite"/>
    </source>
</evidence>
<evidence type="ECO:0000256" key="2">
    <source>
        <dbReference type="SAM" id="Phobius"/>
    </source>
</evidence>
<dbReference type="AlphaFoldDB" id="A0A1M7Y834"/>
<reference evidence="4 5" key="1">
    <citation type="submission" date="2016-12" db="EMBL/GenBank/DDBJ databases">
        <authorList>
            <person name="Song W.-J."/>
            <person name="Kurnit D.M."/>
        </authorList>
    </citation>
    <scope>NUCLEOTIDE SEQUENCE [LARGE SCALE GENOMIC DNA]</scope>
    <source>
        <strain evidence="4 5">DSM 18488</strain>
    </source>
</reference>
<feature type="transmembrane region" description="Helical" evidence="2">
    <location>
        <begin position="7"/>
        <end position="26"/>
    </location>
</feature>
<evidence type="ECO:0000259" key="3">
    <source>
        <dbReference type="Pfam" id="PF05170"/>
    </source>
</evidence>
<accession>A0A1M7Y834</accession>
<dbReference type="Pfam" id="PF05170">
    <property type="entry name" value="AsmA"/>
    <property type="match status" value="2"/>
</dbReference>